<name>A0A2T4UMG5_9ACTN</name>
<evidence type="ECO:0000256" key="1">
    <source>
        <dbReference type="ARBA" id="ARBA00022714"/>
    </source>
</evidence>
<dbReference type="SUPFAM" id="SSF50022">
    <property type="entry name" value="ISP domain"/>
    <property type="match status" value="1"/>
</dbReference>
<gene>
    <name evidence="6" type="ORF">C7Y72_12540</name>
</gene>
<dbReference type="Gene3D" id="2.102.10.10">
    <property type="entry name" value="Rieske [2Fe-2S] iron-sulphur domain"/>
    <property type="match status" value="1"/>
</dbReference>
<comment type="caution">
    <text evidence="6">The sequence shown here is derived from an EMBL/GenBank/DDBJ whole genome shotgun (WGS) entry which is preliminary data.</text>
</comment>
<evidence type="ECO:0000256" key="3">
    <source>
        <dbReference type="ARBA" id="ARBA00023004"/>
    </source>
</evidence>
<keyword evidence="2" id="KW-0479">Metal-binding</keyword>
<dbReference type="GO" id="GO:0051537">
    <property type="term" value="F:2 iron, 2 sulfur cluster binding"/>
    <property type="evidence" value="ECO:0007669"/>
    <property type="project" value="UniProtKB-KW"/>
</dbReference>
<dbReference type="Proteomes" id="UP000240739">
    <property type="component" value="Unassembled WGS sequence"/>
</dbReference>
<keyword evidence="7" id="KW-1185">Reference proteome</keyword>
<evidence type="ECO:0000313" key="6">
    <source>
        <dbReference type="EMBL" id="PTL60409.1"/>
    </source>
</evidence>
<proteinExistence type="predicted"/>
<dbReference type="InterPro" id="IPR036922">
    <property type="entry name" value="Rieske_2Fe-2S_sf"/>
</dbReference>
<evidence type="ECO:0000256" key="4">
    <source>
        <dbReference type="ARBA" id="ARBA00023014"/>
    </source>
</evidence>
<dbReference type="GO" id="GO:0016705">
    <property type="term" value="F:oxidoreductase activity, acting on paired donors, with incorporation or reduction of molecular oxygen"/>
    <property type="evidence" value="ECO:0007669"/>
    <property type="project" value="UniProtKB-ARBA"/>
</dbReference>
<feature type="domain" description="Rieske" evidence="5">
    <location>
        <begin position="5"/>
        <end position="102"/>
    </location>
</feature>
<dbReference type="EMBL" id="PYYB01000001">
    <property type="protein sequence ID" value="PTL60409.1"/>
    <property type="molecule type" value="Genomic_DNA"/>
</dbReference>
<reference evidence="6 7" key="1">
    <citation type="submission" date="2018-03" db="EMBL/GenBank/DDBJ databases">
        <title>Aquarubrobacter algicola gen. nov., sp. nov., a novel actinobacterium isolated from shallow eutrophic lake during the end of cyanobacterial harmful algal blooms.</title>
        <authorList>
            <person name="Chun S.J."/>
        </authorList>
    </citation>
    <scope>NUCLEOTIDE SEQUENCE [LARGE SCALE GENOMIC DNA]</scope>
    <source>
        <strain evidence="6 7">Seoho-28</strain>
    </source>
</reference>
<dbReference type="CDD" id="cd03528">
    <property type="entry name" value="Rieske_RO_ferredoxin"/>
    <property type="match status" value="1"/>
</dbReference>
<dbReference type="GO" id="GO:0004497">
    <property type="term" value="F:monooxygenase activity"/>
    <property type="evidence" value="ECO:0007669"/>
    <property type="project" value="UniProtKB-ARBA"/>
</dbReference>
<keyword evidence="1" id="KW-0001">2Fe-2S</keyword>
<dbReference type="AlphaFoldDB" id="A0A2T4UMG5"/>
<dbReference type="PANTHER" id="PTHR21496">
    <property type="entry name" value="FERREDOXIN-RELATED"/>
    <property type="match status" value="1"/>
</dbReference>
<dbReference type="OrthoDB" id="147178at2"/>
<sequence>MSPIIDVCPLADLPPGTCRIVTHDDLEIGVFNCAGELLAIEDRCSHDDGPLAEGELDERACTVECPRHGSVFDLRTGAPKNLPAYEAVERFEVLVEDGVVKVDVD</sequence>
<keyword evidence="3" id="KW-0408">Iron</keyword>
<dbReference type="Pfam" id="PF00355">
    <property type="entry name" value="Rieske"/>
    <property type="match status" value="1"/>
</dbReference>
<dbReference type="PANTHER" id="PTHR21496:SF23">
    <property type="entry name" value="3-PHENYLPROPIONATE_CINNAMIC ACID DIOXYGENASE FERREDOXIN SUBUNIT"/>
    <property type="match status" value="1"/>
</dbReference>
<evidence type="ECO:0000259" key="5">
    <source>
        <dbReference type="PROSITE" id="PS51296"/>
    </source>
</evidence>
<dbReference type="RefSeq" id="WP_107569054.1">
    <property type="nucleotide sequence ID" value="NZ_PYYB01000001.1"/>
</dbReference>
<organism evidence="6 7">
    <name type="scientific">Paraconexibacter algicola</name>
    <dbReference type="NCBI Taxonomy" id="2133960"/>
    <lineage>
        <taxon>Bacteria</taxon>
        <taxon>Bacillati</taxon>
        <taxon>Actinomycetota</taxon>
        <taxon>Thermoleophilia</taxon>
        <taxon>Solirubrobacterales</taxon>
        <taxon>Paraconexibacteraceae</taxon>
        <taxon>Paraconexibacter</taxon>
    </lineage>
</organism>
<protein>
    <submittedName>
        <fullName evidence="6">(2Fe-2S)-binding protein</fullName>
    </submittedName>
</protein>
<dbReference type="PROSITE" id="PS51296">
    <property type="entry name" value="RIESKE"/>
    <property type="match status" value="1"/>
</dbReference>
<evidence type="ECO:0000313" key="7">
    <source>
        <dbReference type="Proteomes" id="UP000240739"/>
    </source>
</evidence>
<dbReference type="InterPro" id="IPR017941">
    <property type="entry name" value="Rieske_2Fe-2S"/>
</dbReference>
<evidence type="ECO:0000256" key="2">
    <source>
        <dbReference type="ARBA" id="ARBA00022723"/>
    </source>
</evidence>
<dbReference type="GO" id="GO:0046872">
    <property type="term" value="F:metal ion binding"/>
    <property type="evidence" value="ECO:0007669"/>
    <property type="project" value="UniProtKB-KW"/>
</dbReference>
<accession>A0A2T4UMG5</accession>
<keyword evidence="4" id="KW-0411">Iron-sulfur</keyword>